<gene>
    <name evidence="2" type="ORF">FJT64_007993</name>
</gene>
<evidence type="ECO:0000313" key="3">
    <source>
        <dbReference type="Proteomes" id="UP000440578"/>
    </source>
</evidence>
<feature type="signal peptide" evidence="1">
    <location>
        <begin position="1"/>
        <end position="36"/>
    </location>
</feature>
<evidence type="ECO:0000256" key="1">
    <source>
        <dbReference type="SAM" id="SignalP"/>
    </source>
</evidence>
<proteinExistence type="predicted"/>
<protein>
    <submittedName>
        <fullName evidence="2">Uncharacterized protein</fullName>
    </submittedName>
</protein>
<comment type="caution">
    <text evidence="2">The sequence shown here is derived from an EMBL/GenBank/DDBJ whole genome shotgun (WGS) entry which is preliminary data.</text>
</comment>
<sequence>MGPILLAILRRSRQKPMTQASCWILLLCLLSGDIQTNPGPALRVFQQNINSLKGKLGVMRSLAGELSDYHAICLTETKLGQSIGDAELQMGLSDFTWFRKDRDENGGGVACGIRTALSPVRRMDMETECECLVIQESAFKRKKANPTDENVALHAQARTEFKLQAARSYRDYLLGLIRDFNENSKRFWTFVRSLKSCGRVSPVLELNGRVWHI</sequence>
<keyword evidence="1" id="KW-0732">Signal</keyword>
<dbReference type="EMBL" id="VIIS01001693">
    <property type="protein sequence ID" value="KAF0294358.1"/>
    <property type="molecule type" value="Genomic_DNA"/>
</dbReference>
<keyword evidence="3" id="KW-1185">Reference proteome</keyword>
<organism evidence="2 3">
    <name type="scientific">Amphibalanus amphitrite</name>
    <name type="common">Striped barnacle</name>
    <name type="synonym">Balanus amphitrite</name>
    <dbReference type="NCBI Taxonomy" id="1232801"/>
    <lineage>
        <taxon>Eukaryota</taxon>
        <taxon>Metazoa</taxon>
        <taxon>Ecdysozoa</taxon>
        <taxon>Arthropoda</taxon>
        <taxon>Crustacea</taxon>
        <taxon>Multicrustacea</taxon>
        <taxon>Cirripedia</taxon>
        <taxon>Thoracica</taxon>
        <taxon>Thoracicalcarea</taxon>
        <taxon>Balanomorpha</taxon>
        <taxon>Balanoidea</taxon>
        <taxon>Balanidae</taxon>
        <taxon>Amphibalaninae</taxon>
        <taxon>Amphibalanus</taxon>
    </lineage>
</organism>
<name>A0A6A4VWS8_AMPAM</name>
<dbReference type="OrthoDB" id="6382435at2759"/>
<evidence type="ECO:0000313" key="2">
    <source>
        <dbReference type="EMBL" id="KAF0294358.1"/>
    </source>
</evidence>
<dbReference type="Gene3D" id="3.60.10.10">
    <property type="entry name" value="Endonuclease/exonuclease/phosphatase"/>
    <property type="match status" value="1"/>
</dbReference>
<accession>A0A6A4VWS8</accession>
<dbReference type="AlphaFoldDB" id="A0A6A4VWS8"/>
<feature type="chain" id="PRO_5025464864" evidence="1">
    <location>
        <begin position="37"/>
        <end position="213"/>
    </location>
</feature>
<dbReference type="Proteomes" id="UP000440578">
    <property type="component" value="Unassembled WGS sequence"/>
</dbReference>
<reference evidence="2 3" key="1">
    <citation type="submission" date="2019-07" db="EMBL/GenBank/DDBJ databases">
        <title>Draft genome assembly of a fouling barnacle, Amphibalanus amphitrite (Darwin, 1854): The first reference genome for Thecostraca.</title>
        <authorList>
            <person name="Kim W."/>
        </authorList>
    </citation>
    <scope>NUCLEOTIDE SEQUENCE [LARGE SCALE GENOMIC DNA]</scope>
    <source>
        <strain evidence="2">SNU_AA5</strain>
        <tissue evidence="2">Soma without cirri and trophi</tissue>
    </source>
</reference>
<dbReference type="InterPro" id="IPR036691">
    <property type="entry name" value="Endo/exonu/phosph_ase_sf"/>
</dbReference>